<gene>
    <name evidence="2" type="ORF">GK108_21655</name>
</gene>
<feature type="domain" description="Cyclic nucleotide-binding" evidence="1">
    <location>
        <begin position="7"/>
        <end position="116"/>
    </location>
</feature>
<name>A0A6L9LAE6_9BACT</name>
<proteinExistence type="predicted"/>
<dbReference type="Proteomes" id="UP000474175">
    <property type="component" value="Unassembled WGS sequence"/>
</dbReference>
<accession>A0A6L9LAE6</accession>
<protein>
    <submittedName>
        <fullName evidence="2">Crp/Fnr family transcriptional regulator</fullName>
    </submittedName>
</protein>
<sequence>MRDALKEITQLDDNTWQVFNNVITETSLQKGDLLVYPGQVCRHIYFLETGLLRSFLHQEGEERNVAFTSENAFVTDLKSLRSGQPTELTIQALEQSTVLQLAKTDLMRLYHESHQIETFGRQLLEALLEAREEYATWFTLHSAKERYELFSQKYPSLLQRLALGHIASFLGIRRETLSRIRHLK</sequence>
<reference evidence="2 3" key="1">
    <citation type="submission" date="2020-02" db="EMBL/GenBank/DDBJ databases">
        <title>Draft genome sequence of two Spirosoma agri KCTC 52727 and Spirosoma terrae KCTC 52035.</title>
        <authorList>
            <person name="Rojas J."/>
            <person name="Ambika Manirajan B."/>
            <person name="Suarez C."/>
            <person name="Ratering S."/>
            <person name="Schnell S."/>
        </authorList>
    </citation>
    <scope>NUCLEOTIDE SEQUENCE [LARGE SCALE GENOMIC DNA]</scope>
    <source>
        <strain evidence="2 3">KCTC 52035</strain>
    </source>
</reference>
<organism evidence="2 3">
    <name type="scientific">Spirosoma terrae</name>
    <dbReference type="NCBI Taxonomy" id="1968276"/>
    <lineage>
        <taxon>Bacteria</taxon>
        <taxon>Pseudomonadati</taxon>
        <taxon>Bacteroidota</taxon>
        <taxon>Cytophagia</taxon>
        <taxon>Cytophagales</taxon>
        <taxon>Cytophagaceae</taxon>
        <taxon>Spirosoma</taxon>
    </lineage>
</organism>
<dbReference type="PROSITE" id="PS50042">
    <property type="entry name" value="CNMP_BINDING_3"/>
    <property type="match status" value="1"/>
</dbReference>
<keyword evidence="3" id="KW-1185">Reference proteome</keyword>
<evidence type="ECO:0000313" key="3">
    <source>
        <dbReference type="Proteomes" id="UP000474175"/>
    </source>
</evidence>
<dbReference type="EMBL" id="JAAFZH010000011">
    <property type="protein sequence ID" value="NDU97504.1"/>
    <property type="molecule type" value="Genomic_DNA"/>
</dbReference>
<dbReference type="CDD" id="cd00038">
    <property type="entry name" value="CAP_ED"/>
    <property type="match status" value="1"/>
</dbReference>
<dbReference type="RefSeq" id="WP_163953003.1">
    <property type="nucleotide sequence ID" value="NZ_JAAFZH010000011.1"/>
</dbReference>
<dbReference type="InterPro" id="IPR000595">
    <property type="entry name" value="cNMP-bd_dom"/>
</dbReference>
<dbReference type="InterPro" id="IPR014710">
    <property type="entry name" value="RmlC-like_jellyroll"/>
</dbReference>
<dbReference type="InterPro" id="IPR018490">
    <property type="entry name" value="cNMP-bd_dom_sf"/>
</dbReference>
<dbReference type="SMART" id="SM00100">
    <property type="entry name" value="cNMP"/>
    <property type="match status" value="1"/>
</dbReference>
<dbReference type="Pfam" id="PF00027">
    <property type="entry name" value="cNMP_binding"/>
    <property type="match status" value="1"/>
</dbReference>
<comment type="caution">
    <text evidence="2">The sequence shown here is derived from an EMBL/GenBank/DDBJ whole genome shotgun (WGS) entry which is preliminary data.</text>
</comment>
<dbReference type="SUPFAM" id="SSF51206">
    <property type="entry name" value="cAMP-binding domain-like"/>
    <property type="match status" value="1"/>
</dbReference>
<dbReference type="AlphaFoldDB" id="A0A6L9LAE6"/>
<dbReference type="Gene3D" id="2.60.120.10">
    <property type="entry name" value="Jelly Rolls"/>
    <property type="match status" value="1"/>
</dbReference>
<evidence type="ECO:0000313" key="2">
    <source>
        <dbReference type="EMBL" id="NDU97504.1"/>
    </source>
</evidence>
<evidence type="ECO:0000259" key="1">
    <source>
        <dbReference type="PROSITE" id="PS50042"/>
    </source>
</evidence>